<dbReference type="OrthoDB" id="7064503at2"/>
<sequence>MTRSRFKRTGLVCRPGGSAWERSHCQNPFAQSLGNERYRIHFASRDESNRSRGGWVDVAATAGGLVPTARSDGPSLDLGRPGTFDDCGAMPGCLVNHDGRLLLYHTGWSLTRPVPFTFAIGLAESRDGGRQFERVSEAPVLGRNHHDPLLAGAPWVLVDDGAFRMWYVSGLRWEVDPEGKDAPIHYYTVKHATSSDGLTWKTDEHICLPFLEGEHAIARPVVQRTEAGYEMLYCARRLGETYRVYQATSADGIHWQRDRAPLLDTSASGWDSEMVCYASLLHTAEGSFLLYNGNGYGKDGVGAALLES</sequence>
<accession>A0A330HY22</accession>
<dbReference type="Proteomes" id="UP000251558">
    <property type="component" value="Unassembled WGS sequence"/>
</dbReference>
<proteinExistence type="predicted"/>
<evidence type="ECO:0000313" key="2">
    <source>
        <dbReference type="Proteomes" id="UP000251558"/>
    </source>
</evidence>
<dbReference type="EMBL" id="QMBP01000001">
    <property type="protein sequence ID" value="RAZ92582.1"/>
    <property type="molecule type" value="Genomic_DNA"/>
</dbReference>
<name>A0A330HY22_9HYPH</name>
<comment type="caution">
    <text evidence="1">The sequence shown here is derived from an EMBL/GenBank/DDBJ whole genome shotgun (WGS) entry which is preliminary data.</text>
</comment>
<dbReference type="PANTHER" id="PTHR35279:SF1">
    <property type="entry name" value="ARABINANASE_LEVANSUCRASE_INVERTASE"/>
    <property type="match status" value="1"/>
</dbReference>
<dbReference type="SUPFAM" id="SSF75005">
    <property type="entry name" value="Arabinanase/levansucrase/invertase"/>
    <property type="match status" value="1"/>
</dbReference>
<dbReference type="RefSeq" id="WP_112095109.1">
    <property type="nucleotide sequence ID" value="NZ_QMBP01000001.1"/>
</dbReference>
<evidence type="ECO:0000313" key="1">
    <source>
        <dbReference type="EMBL" id="RAZ92582.1"/>
    </source>
</evidence>
<reference evidence="1 2" key="2">
    <citation type="submission" date="2018-07" db="EMBL/GenBank/DDBJ databases">
        <title>Diversity of Mesorhizobium strains in Brazil.</title>
        <authorList>
            <person name="Helene L.C.F."/>
            <person name="Dall'Agnol R."/>
            <person name="Delamuta J.R.M."/>
            <person name="Hungria M."/>
        </authorList>
    </citation>
    <scope>NUCLEOTIDE SEQUENCE [LARGE SCALE GENOMIC DNA]</scope>
    <source>
        <strain evidence="1 2">AC99b</strain>
    </source>
</reference>
<dbReference type="AlphaFoldDB" id="A0A330HY22"/>
<reference evidence="2" key="1">
    <citation type="submission" date="2018-06" db="EMBL/GenBank/DDBJ databases">
        <authorList>
            <person name="Helene L.C."/>
            <person name="Dall'Agnol R."/>
            <person name="Delamuta J.R."/>
            <person name="Hungria M."/>
        </authorList>
    </citation>
    <scope>NUCLEOTIDE SEQUENCE [LARGE SCALE GENOMIC DNA]</scope>
    <source>
        <strain evidence="2">AC99b</strain>
    </source>
</reference>
<evidence type="ECO:0008006" key="3">
    <source>
        <dbReference type="Google" id="ProtNLM"/>
    </source>
</evidence>
<dbReference type="Gene3D" id="2.115.10.20">
    <property type="entry name" value="Glycosyl hydrolase domain, family 43"/>
    <property type="match status" value="2"/>
</dbReference>
<dbReference type="InterPro" id="IPR023296">
    <property type="entry name" value="Glyco_hydro_beta-prop_sf"/>
</dbReference>
<protein>
    <recommendedName>
        <fullName evidence="3">Glycosyl hydrolase family 32 N-terminal domain-containing protein</fullName>
    </recommendedName>
</protein>
<dbReference type="PANTHER" id="PTHR35279">
    <property type="match status" value="1"/>
</dbReference>
<organism evidence="1 2">
    <name type="scientific">Mesorhizobium hawassense</name>
    <dbReference type="NCBI Taxonomy" id="1209954"/>
    <lineage>
        <taxon>Bacteria</taxon>
        <taxon>Pseudomonadati</taxon>
        <taxon>Pseudomonadota</taxon>
        <taxon>Alphaproteobacteria</taxon>
        <taxon>Hyphomicrobiales</taxon>
        <taxon>Phyllobacteriaceae</taxon>
        <taxon>Mesorhizobium</taxon>
    </lineage>
</organism>
<keyword evidence="2" id="KW-1185">Reference proteome</keyword>
<gene>
    <name evidence="1" type="ORF">DPM33_01395</name>
</gene>